<evidence type="ECO:0000313" key="3">
    <source>
        <dbReference type="EMBL" id="OGZ42700.1"/>
    </source>
</evidence>
<comment type="caution">
    <text evidence="3">The sequence shown here is derived from an EMBL/GenBank/DDBJ whole genome shotgun (WGS) entry which is preliminary data.</text>
</comment>
<feature type="transmembrane region" description="Helical" evidence="1">
    <location>
        <begin position="439"/>
        <end position="460"/>
    </location>
</feature>
<keyword evidence="1" id="KW-1133">Transmembrane helix</keyword>
<keyword evidence="1" id="KW-0472">Membrane</keyword>
<organism evidence="3 4">
    <name type="scientific">Candidatus Ryanbacteria bacterium RIFCSPHIGHO2_01_45_13</name>
    <dbReference type="NCBI Taxonomy" id="1802112"/>
    <lineage>
        <taxon>Bacteria</taxon>
        <taxon>Candidatus Ryaniibacteriota</taxon>
    </lineage>
</organism>
<feature type="transmembrane region" description="Helical" evidence="1">
    <location>
        <begin position="171"/>
        <end position="187"/>
    </location>
</feature>
<feature type="domain" description="Glycosyltransferase RgtA/B/C/D-like" evidence="2">
    <location>
        <begin position="77"/>
        <end position="231"/>
    </location>
</feature>
<dbReference type="Proteomes" id="UP000176700">
    <property type="component" value="Unassembled WGS sequence"/>
</dbReference>
<sequence>MAREYYTITGILVVAIFVVGIVGFINSGVIYTLPKSLHEPDAGPVDPSRGFIGTAISLVHTGTFNNRGPGYIGNGQRGPAYAVVLALGFLMFGEYVWPVYLMNFIFLALVIILLWRLSRRYLDGYLAFLPPLMLAVFPFSAHQVYGRYELFSLFLGVFSVFALLKYREHKGFLWLSVGTLIFTVWILERPIVLYFLPLVLMFLVFWQRSSLSISRLLVHMLLFFFIIGSVIGLWAWRNHRVLDTWQIGSGGHMLLRTAMHTDRTSKELISLALSYGVGDFIGSRVYAHYPENAAPSGWIHSLEDRWVQKDEWIVEDLDGEILTRVELDKKMYREAFLKIKERPVKFVLTGFIRLIRLNAPLNHRGQEIIRMFMGEYQYLSSGMKIMIILAIRLIWLFFLTLVLYAIARHWREWETWGILILLLLYYNSMHALLTHGEARYVVTVMPFYFLLFAEGFRLFYSKIKLRRNLLAAPGSL</sequence>
<dbReference type="EMBL" id="MHNI01000014">
    <property type="protein sequence ID" value="OGZ42700.1"/>
    <property type="molecule type" value="Genomic_DNA"/>
</dbReference>
<accession>A0A1G2FYL1</accession>
<feature type="transmembrane region" description="Helical" evidence="1">
    <location>
        <begin position="12"/>
        <end position="33"/>
    </location>
</feature>
<feature type="transmembrane region" description="Helical" evidence="1">
    <location>
        <begin position="95"/>
        <end position="115"/>
    </location>
</feature>
<evidence type="ECO:0000259" key="2">
    <source>
        <dbReference type="Pfam" id="PF13231"/>
    </source>
</evidence>
<feature type="transmembrane region" description="Helical" evidence="1">
    <location>
        <begin position="145"/>
        <end position="164"/>
    </location>
</feature>
<dbReference type="AlphaFoldDB" id="A0A1G2FYL1"/>
<dbReference type="Pfam" id="PF13231">
    <property type="entry name" value="PMT_2"/>
    <property type="match status" value="1"/>
</dbReference>
<feature type="transmembrane region" description="Helical" evidence="1">
    <location>
        <begin position="122"/>
        <end position="139"/>
    </location>
</feature>
<name>A0A1G2FYL1_9BACT</name>
<feature type="transmembrane region" description="Helical" evidence="1">
    <location>
        <begin position="216"/>
        <end position="236"/>
    </location>
</feature>
<dbReference type="InterPro" id="IPR038731">
    <property type="entry name" value="RgtA/B/C-like"/>
</dbReference>
<evidence type="ECO:0000313" key="4">
    <source>
        <dbReference type="Proteomes" id="UP000176700"/>
    </source>
</evidence>
<keyword evidence="1" id="KW-0812">Transmembrane</keyword>
<evidence type="ECO:0000256" key="1">
    <source>
        <dbReference type="SAM" id="Phobius"/>
    </source>
</evidence>
<reference evidence="3 4" key="1">
    <citation type="journal article" date="2016" name="Nat. Commun.">
        <title>Thousands of microbial genomes shed light on interconnected biogeochemical processes in an aquifer system.</title>
        <authorList>
            <person name="Anantharaman K."/>
            <person name="Brown C.T."/>
            <person name="Hug L.A."/>
            <person name="Sharon I."/>
            <person name="Castelle C.J."/>
            <person name="Probst A.J."/>
            <person name="Thomas B.C."/>
            <person name="Singh A."/>
            <person name="Wilkins M.J."/>
            <person name="Karaoz U."/>
            <person name="Brodie E.L."/>
            <person name="Williams K.H."/>
            <person name="Hubbard S.S."/>
            <person name="Banfield J.F."/>
        </authorList>
    </citation>
    <scope>NUCLEOTIDE SEQUENCE [LARGE SCALE GENOMIC DNA]</scope>
</reference>
<protein>
    <recommendedName>
        <fullName evidence="2">Glycosyltransferase RgtA/B/C/D-like domain-containing protein</fullName>
    </recommendedName>
</protein>
<gene>
    <name evidence="3" type="ORF">A2W41_03085</name>
</gene>
<feature type="transmembrane region" description="Helical" evidence="1">
    <location>
        <begin position="385"/>
        <end position="406"/>
    </location>
</feature>
<proteinExistence type="predicted"/>